<dbReference type="SUPFAM" id="SSF48557">
    <property type="entry name" value="L-aspartase-like"/>
    <property type="match status" value="1"/>
</dbReference>
<dbReference type="EC" id="4.3.2.1" evidence="4 8"/>
<dbReference type="GO" id="GO:0005829">
    <property type="term" value="C:cytosol"/>
    <property type="evidence" value="ECO:0007669"/>
    <property type="project" value="TreeGrafter"/>
</dbReference>
<sequence>MKLINKSWGARFNEYTDKFVKKFNASIDFDKRLYYHDIITSKAHVTMLNLIGVINKNELNRIKNGLLEIEQDIKKNIFYWSISLEDIHMNIEYNLIKKIGIVGKKLHTGRSRNDQVATTIRLYLRDEIDIISKQLKELRLILIKKANNEYKTIMPGFTHLQIAQPITLGHHLLAWQEMLSRDHDRLLDCRKRINILPLGSAALAGTTYQINRYITADLLYFDRPSENSIDSVSDRDFAIEFTAFCSILLMHLSRISEEIIMWTSYQFNFINLPDKFCTGSSIMPQKKNPDVPELIRGKTGRIYGNLLSLLTIMKSQPLSYNKDNQEDKEPIFDSIDTVKNCILAFCKIIPGIKVNKKNMYKAALLGYSTATDIADYLVNKNVTFRDAHEIVGKLVYYAIKKKKKICELKIKELQNFSYKIKKDIFYIQKPEGSVSVRNHIGGTAPDQVRFAAIRAFKKIK</sequence>
<dbReference type="InterPro" id="IPR009049">
    <property type="entry name" value="Argininosuccinate_lyase"/>
</dbReference>
<dbReference type="FunFam" id="1.10.275.10:FF:000002">
    <property type="entry name" value="Argininosuccinate lyase"/>
    <property type="match status" value="1"/>
</dbReference>
<keyword evidence="6 8" id="KW-0028">Amino-acid biosynthesis</keyword>
<dbReference type="FunFam" id="1.10.40.30:FF:000001">
    <property type="entry name" value="Argininosuccinate lyase"/>
    <property type="match status" value="1"/>
</dbReference>
<dbReference type="PRINTS" id="PR00145">
    <property type="entry name" value="ARGSUCLYASE"/>
</dbReference>
<organism evidence="11 12">
    <name type="scientific">Candidatus Johnevansia muelleri</name>
    <dbReference type="NCBI Taxonomy" id="1495769"/>
    <lineage>
        <taxon>Bacteria</taxon>
        <taxon>Pseudomonadati</taxon>
        <taxon>Pseudomonadota</taxon>
        <taxon>Gammaproteobacteria</taxon>
        <taxon>Candidatus Johnevansiales</taxon>
        <taxon>Candidatus Johnevansiaceae</taxon>
        <taxon>Candidatus Johnevansia</taxon>
    </lineage>
</organism>
<evidence type="ECO:0000256" key="1">
    <source>
        <dbReference type="ARBA" id="ARBA00000985"/>
    </source>
</evidence>
<dbReference type="Gene3D" id="1.20.200.10">
    <property type="entry name" value="Fumarase/aspartase (Central domain)"/>
    <property type="match status" value="1"/>
</dbReference>
<dbReference type="CDD" id="cd01359">
    <property type="entry name" value="Argininosuccinate_lyase"/>
    <property type="match status" value="1"/>
</dbReference>
<comment type="similarity">
    <text evidence="8">Belongs to the lyase 1 family. Argininosuccinate lyase subfamily.</text>
</comment>
<keyword evidence="5 8" id="KW-0055">Arginine biosynthesis</keyword>
<evidence type="ECO:0000256" key="6">
    <source>
        <dbReference type="ARBA" id="ARBA00022605"/>
    </source>
</evidence>
<dbReference type="InterPro" id="IPR000362">
    <property type="entry name" value="Fumarate_lyase_fam"/>
</dbReference>
<evidence type="ECO:0000313" key="12">
    <source>
        <dbReference type="Proteomes" id="UP000032420"/>
    </source>
</evidence>
<dbReference type="InterPro" id="IPR029419">
    <property type="entry name" value="Arg_succ_lyase_C"/>
</dbReference>
<protein>
    <recommendedName>
        <fullName evidence="4 8">Argininosuccinate lyase</fullName>
        <shortName evidence="8">ASAL</shortName>
        <ecNumber evidence="4 8">4.3.2.1</ecNumber>
    </recommendedName>
    <alternativeName>
        <fullName evidence="8">Arginosuccinase</fullName>
    </alternativeName>
</protein>
<dbReference type="HOGENOM" id="CLU_027272_2_3_6"/>
<comment type="subcellular location">
    <subcellularLocation>
        <location evidence="8">Cytoplasm</location>
    </subcellularLocation>
</comment>
<dbReference type="InterPro" id="IPR020557">
    <property type="entry name" value="Fumarate_lyase_CS"/>
</dbReference>
<evidence type="ECO:0000256" key="4">
    <source>
        <dbReference type="ARBA" id="ARBA00012338"/>
    </source>
</evidence>
<dbReference type="InterPro" id="IPR022761">
    <property type="entry name" value="Fumarate_lyase_N"/>
</dbReference>
<dbReference type="HAMAP" id="MF_00006">
    <property type="entry name" value="Arg_succ_lyase"/>
    <property type="match status" value="1"/>
</dbReference>
<evidence type="ECO:0000256" key="5">
    <source>
        <dbReference type="ARBA" id="ARBA00022571"/>
    </source>
</evidence>
<dbReference type="PANTHER" id="PTHR43814">
    <property type="entry name" value="ARGININOSUCCINATE LYASE"/>
    <property type="match status" value="1"/>
</dbReference>
<dbReference type="Gene3D" id="1.10.275.10">
    <property type="entry name" value="Fumarase/aspartase (N-terminal domain)"/>
    <property type="match status" value="1"/>
</dbReference>
<dbReference type="InterPro" id="IPR008948">
    <property type="entry name" value="L-Aspartase-like"/>
</dbReference>
<name>A0A078KEE0_9GAMM</name>
<gene>
    <name evidence="8 11" type="primary">argH</name>
    <name evidence="11" type="ORF">CEM_275</name>
</gene>
<dbReference type="PANTHER" id="PTHR43814:SF1">
    <property type="entry name" value="ARGININOSUCCINATE LYASE"/>
    <property type="match status" value="1"/>
</dbReference>
<evidence type="ECO:0000259" key="10">
    <source>
        <dbReference type="Pfam" id="PF14698"/>
    </source>
</evidence>
<dbReference type="Proteomes" id="UP000032420">
    <property type="component" value="Chromosome I"/>
</dbReference>
<dbReference type="AlphaFoldDB" id="A0A078KEE0"/>
<reference evidence="11" key="1">
    <citation type="submission" date="2014-07" db="EMBL/GenBank/DDBJ databases">
        <authorList>
            <person name="Santos-Garcia Diego"/>
        </authorList>
    </citation>
    <scope>NUCLEOTIDE SEQUENCE</scope>
</reference>
<dbReference type="KEGG" id="eme:CEM_275"/>
<dbReference type="GO" id="GO:0004056">
    <property type="term" value="F:argininosuccinate lyase activity"/>
    <property type="evidence" value="ECO:0007669"/>
    <property type="project" value="UniProtKB-UniRule"/>
</dbReference>
<feature type="domain" description="Argininosuccinate lyase C-terminal" evidence="10">
    <location>
        <begin position="367"/>
        <end position="434"/>
    </location>
</feature>
<dbReference type="OrthoDB" id="9769623at2"/>
<dbReference type="NCBIfam" id="TIGR00838">
    <property type="entry name" value="argH"/>
    <property type="match status" value="1"/>
</dbReference>
<evidence type="ECO:0000256" key="8">
    <source>
        <dbReference type="HAMAP-Rule" id="MF_00006"/>
    </source>
</evidence>
<feature type="domain" description="Fumarate lyase N-terminal" evidence="9">
    <location>
        <begin position="11"/>
        <end position="304"/>
    </location>
</feature>
<dbReference type="Pfam" id="PF00206">
    <property type="entry name" value="Lyase_1"/>
    <property type="match status" value="1"/>
</dbReference>
<proteinExistence type="inferred from homology"/>
<keyword evidence="12" id="KW-1185">Reference proteome</keyword>
<comment type="catalytic activity">
    <reaction evidence="1 8">
        <text>2-(N(omega)-L-arginino)succinate = fumarate + L-arginine</text>
        <dbReference type="Rhea" id="RHEA:24020"/>
        <dbReference type="ChEBI" id="CHEBI:29806"/>
        <dbReference type="ChEBI" id="CHEBI:32682"/>
        <dbReference type="ChEBI" id="CHEBI:57472"/>
        <dbReference type="EC" id="4.3.2.1"/>
    </reaction>
</comment>
<dbReference type="GO" id="GO:0042450">
    <property type="term" value="P:L-arginine biosynthetic process via ornithine"/>
    <property type="evidence" value="ECO:0007669"/>
    <property type="project" value="UniProtKB-UniRule"/>
</dbReference>
<keyword evidence="8" id="KW-0963">Cytoplasm</keyword>
<dbReference type="PRINTS" id="PR00149">
    <property type="entry name" value="FUMRATELYASE"/>
</dbReference>
<dbReference type="InterPro" id="IPR024083">
    <property type="entry name" value="Fumarase/histidase_N"/>
</dbReference>
<dbReference type="PROSITE" id="PS00163">
    <property type="entry name" value="FUMARATE_LYASES"/>
    <property type="match status" value="1"/>
</dbReference>
<dbReference type="Gene3D" id="1.10.40.30">
    <property type="entry name" value="Fumarase/aspartase (C-terminal domain)"/>
    <property type="match status" value="1"/>
</dbReference>
<evidence type="ECO:0000256" key="2">
    <source>
        <dbReference type="ARBA" id="ARBA00004941"/>
    </source>
</evidence>
<evidence type="ECO:0000256" key="3">
    <source>
        <dbReference type="ARBA" id="ARBA00005552"/>
    </source>
</evidence>
<dbReference type="Pfam" id="PF14698">
    <property type="entry name" value="ASL_C2"/>
    <property type="match status" value="1"/>
</dbReference>
<dbReference type="UniPathway" id="UPA00068">
    <property type="reaction ID" value="UER00114"/>
</dbReference>
<dbReference type="PATRIC" id="fig|1495769.3.peg.255"/>
<comment type="pathway">
    <text evidence="2 8">Amino-acid biosynthesis; L-arginine biosynthesis; L-arginine from L-ornithine and carbamoyl phosphate: step 3/3.</text>
</comment>
<evidence type="ECO:0000259" key="9">
    <source>
        <dbReference type="Pfam" id="PF00206"/>
    </source>
</evidence>
<accession>A0A078KEE0</accession>
<comment type="similarity">
    <text evidence="3">In the N-terminal section; belongs to the lyase 1 family. Argininosuccinate lyase subfamily.</text>
</comment>
<evidence type="ECO:0000256" key="7">
    <source>
        <dbReference type="ARBA" id="ARBA00023239"/>
    </source>
</evidence>
<keyword evidence="7 8" id="KW-0456">Lyase</keyword>
<dbReference type="STRING" id="1495769.CEM_275"/>
<evidence type="ECO:0000313" key="11">
    <source>
        <dbReference type="EMBL" id="CDZ16533.1"/>
    </source>
</evidence>
<dbReference type="FunFam" id="1.20.200.10:FF:000015">
    <property type="entry name" value="argininosuccinate lyase isoform X2"/>
    <property type="match status" value="1"/>
</dbReference>
<dbReference type="EMBL" id="LM655252">
    <property type="protein sequence ID" value="CDZ16533.1"/>
    <property type="molecule type" value="Genomic_DNA"/>
</dbReference>